<feature type="compositionally biased region" description="Basic and acidic residues" evidence="2">
    <location>
        <begin position="326"/>
        <end position="336"/>
    </location>
</feature>
<keyword evidence="1" id="KW-0175">Coiled coil</keyword>
<protein>
    <submittedName>
        <fullName evidence="3">Uncharacterized protein</fullName>
    </submittedName>
</protein>
<dbReference type="Gene3D" id="1.20.5.340">
    <property type="match status" value="1"/>
</dbReference>
<dbReference type="Proteomes" id="UP000032352">
    <property type="component" value="Chromosome"/>
</dbReference>
<reference evidence="3 4" key="2">
    <citation type="journal article" date="2022" name="Mar. Drugs">
        <title>Bioassay-Guided Fractionation Leads to the Detection of Cholic Acid Generated by the Rare Thalassomonas sp.</title>
        <authorList>
            <person name="Pheiffer F."/>
            <person name="Schneider Y.K."/>
            <person name="Hansen E.H."/>
            <person name="Andersen J.H."/>
            <person name="Isaksson J."/>
            <person name="Busche T."/>
            <person name="R C."/>
            <person name="Kalinowski J."/>
            <person name="Zyl L.V."/>
            <person name="Trindade M."/>
        </authorList>
    </citation>
    <scope>NUCLEOTIDE SEQUENCE [LARGE SCALE GENOMIC DNA]</scope>
    <source>
        <strain evidence="3 4">XOM25</strain>
    </source>
</reference>
<proteinExistence type="predicted"/>
<dbReference type="SUPFAM" id="SSF57997">
    <property type="entry name" value="Tropomyosin"/>
    <property type="match status" value="1"/>
</dbReference>
<feature type="coiled-coil region" evidence="1">
    <location>
        <begin position="122"/>
        <end position="245"/>
    </location>
</feature>
<organism evidence="3 4">
    <name type="scientific">Thalassomonas viridans</name>
    <dbReference type="NCBI Taxonomy" id="137584"/>
    <lineage>
        <taxon>Bacteria</taxon>
        <taxon>Pseudomonadati</taxon>
        <taxon>Pseudomonadota</taxon>
        <taxon>Gammaproteobacteria</taxon>
        <taxon>Alteromonadales</taxon>
        <taxon>Colwelliaceae</taxon>
        <taxon>Thalassomonas</taxon>
    </lineage>
</organism>
<keyword evidence="4" id="KW-1185">Reference proteome</keyword>
<evidence type="ECO:0000256" key="2">
    <source>
        <dbReference type="SAM" id="MobiDB-lite"/>
    </source>
</evidence>
<name>A0AAE9Z3N2_9GAMM</name>
<sequence>MADSRKLPKELAEQIQTIAGGVYVQVEEELTSLLAGHMSPPEIRPEDISREQLALHPDYQALETKMHTLQIKYDELVASDRQVVLEKKQAQELLDKQNVALFTFEQSENKLSKENAAKAATLEIQNKQISSLQQALDETASELERVKSDAVQQQKAEQQTIAELSQSKRLLEGQLAQAQEELQRVNLDSAQLLESVREQLADEQQQVAELSQINHMLNKQLTQTQSELDQALADVRQEQESAKAQEQYLAELSQSQQKLIGESKLQENEMKKLQKVLINKDSVIKQFTAETDALQVEKAQQAETISAQGEQLEQQARETAGALKSAEQREQELKDKLDKAEARLGAKQQDLAQLQSKLQSEQEKWLSQLQDVQNKQDELNEQLHLRDEQVSQYQQQCSELEQKVAGQRGDLKKAEQRLKKNREKFQADGDKARETIKYLRDENFELNARLESELGELENKLTEYRLRFEYAQKQLEKN</sequence>
<evidence type="ECO:0000313" key="3">
    <source>
        <dbReference type="EMBL" id="WDE05464.1"/>
    </source>
</evidence>
<reference evidence="3 4" key="1">
    <citation type="journal article" date="2015" name="Genome Announc.">
        <title>Draft Genome Sequences of Marine Isolates of Thalassomonas viridans and Thalassomonas actiniarum.</title>
        <authorList>
            <person name="Olonade I."/>
            <person name="van Zyl L.J."/>
            <person name="Trindade M."/>
        </authorList>
    </citation>
    <scope>NUCLEOTIDE SEQUENCE [LARGE SCALE GENOMIC DNA]</scope>
    <source>
        <strain evidence="3 4">XOM25</strain>
    </source>
</reference>
<accession>A0AAE9Z3N2</accession>
<dbReference type="EMBL" id="CP059733">
    <property type="protein sequence ID" value="WDE05464.1"/>
    <property type="molecule type" value="Genomic_DNA"/>
</dbReference>
<evidence type="ECO:0000256" key="1">
    <source>
        <dbReference type="SAM" id="Coils"/>
    </source>
</evidence>
<gene>
    <name evidence="3" type="ORF">SG34_000500</name>
</gene>
<dbReference type="AlphaFoldDB" id="A0AAE9Z3N2"/>
<dbReference type="RefSeq" id="WP_044838413.1">
    <property type="nucleotide sequence ID" value="NZ_CP059733.1"/>
</dbReference>
<dbReference type="KEGG" id="tvd:SG34_000500"/>
<evidence type="ECO:0000313" key="4">
    <source>
        <dbReference type="Proteomes" id="UP000032352"/>
    </source>
</evidence>
<feature type="region of interest" description="Disordered" evidence="2">
    <location>
        <begin position="307"/>
        <end position="336"/>
    </location>
</feature>